<reference evidence="2 3" key="1">
    <citation type="submission" date="2020-10" db="EMBL/GenBank/DDBJ databases">
        <title>The Coptis chinensis genome and diversification of protoberbering-type alkaloids.</title>
        <authorList>
            <person name="Wang B."/>
            <person name="Shu S."/>
            <person name="Song C."/>
            <person name="Liu Y."/>
        </authorList>
    </citation>
    <scope>NUCLEOTIDE SEQUENCE [LARGE SCALE GENOMIC DNA]</scope>
    <source>
        <strain evidence="2">HL-2020</strain>
        <tissue evidence="2">Leaf</tissue>
    </source>
</reference>
<comment type="caution">
    <text evidence="2">The sequence shown here is derived from an EMBL/GenBank/DDBJ whole genome shotgun (WGS) entry which is preliminary data.</text>
</comment>
<keyword evidence="3" id="KW-1185">Reference proteome</keyword>
<name>A0A835MA13_9MAGN</name>
<dbReference type="InterPro" id="IPR012337">
    <property type="entry name" value="RNaseH-like_sf"/>
</dbReference>
<evidence type="ECO:0000313" key="2">
    <source>
        <dbReference type="EMBL" id="KAF9624865.1"/>
    </source>
</evidence>
<dbReference type="SUPFAM" id="SSF53098">
    <property type="entry name" value="Ribonuclease H-like"/>
    <property type="match status" value="1"/>
</dbReference>
<protein>
    <recommendedName>
        <fullName evidence="1">RNase H type-1 domain-containing protein</fullName>
    </recommendedName>
</protein>
<evidence type="ECO:0000259" key="1">
    <source>
        <dbReference type="Pfam" id="PF13456"/>
    </source>
</evidence>
<dbReference type="InterPro" id="IPR052929">
    <property type="entry name" value="RNase_H-like_EbsB-rel"/>
</dbReference>
<dbReference type="GO" id="GO:0003676">
    <property type="term" value="F:nucleic acid binding"/>
    <property type="evidence" value="ECO:0007669"/>
    <property type="project" value="InterPro"/>
</dbReference>
<dbReference type="PANTHER" id="PTHR47074:SF11">
    <property type="entry name" value="REVERSE TRANSCRIPTASE-LIKE PROTEIN"/>
    <property type="match status" value="1"/>
</dbReference>
<dbReference type="Proteomes" id="UP000631114">
    <property type="component" value="Unassembled WGS sequence"/>
</dbReference>
<sequence>MMKCLGNADEPSTWITLLGTGLWYIWLARNEKKFTGTKQYPLSCVIKAKKMATTMQEIDDDSSSNNQKMMEINVKWDCPPRVPIAYESALMAETMALRVGIKVVKELNLTNVVMETDCSLLHQLVTNKASQWNYREVNHGADALANFVAQQAETMDWELTTEHIEQIPESWRQRMPKFAFVWNVTPPPFLGGWINHDMRDMCTTRLIPR</sequence>
<dbReference type="CDD" id="cd06222">
    <property type="entry name" value="RNase_H_like"/>
    <property type="match status" value="1"/>
</dbReference>
<dbReference type="GO" id="GO:0004523">
    <property type="term" value="F:RNA-DNA hybrid ribonuclease activity"/>
    <property type="evidence" value="ECO:0007669"/>
    <property type="project" value="InterPro"/>
</dbReference>
<dbReference type="OrthoDB" id="1906820at2759"/>
<dbReference type="EMBL" id="JADFTS010000001">
    <property type="protein sequence ID" value="KAF9624865.1"/>
    <property type="molecule type" value="Genomic_DNA"/>
</dbReference>
<dbReference type="AlphaFoldDB" id="A0A835MA13"/>
<dbReference type="InterPro" id="IPR002156">
    <property type="entry name" value="RNaseH_domain"/>
</dbReference>
<dbReference type="InterPro" id="IPR044730">
    <property type="entry name" value="RNase_H-like_dom_plant"/>
</dbReference>
<accession>A0A835MA13</accession>
<organism evidence="2 3">
    <name type="scientific">Coptis chinensis</name>
    <dbReference type="NCBI Taxonomy" id="261450"/>
    <lineage>
        <taxon>Eukaryota</taxon>
        <taxon>Viridiplantae</taxon>
        <taxon>Streptophyta</taxon>
        <taxon>Embryophyta</taxon>
        <taxon>Tracheophyta</taxon>
        <taxon>Spermatophyta</taxon>
        <taxon>Magnoliopsida</taxon>
        <taxon>Ranunculales</taxon>
        <taxon>Ranunculaceae</taxon>
        <taxon>Coptidoideae</taxon>
        <taxon>Coptis</taxon>
    </lineage>
</organism>
<feature type="domain" description="RNase H type-1" evidence="1">
    <location>
        <begin position="88"/>
        <end position="129"/>
    </location>
</feature>
<proteinExistence type="predicted"/>
<gene>
    <name evidence="2" type="ORF">IFM89_015419</name>
</gene>
<dbReference type="Pfam" id="PF13456">
    <property type="entry name" value="RVT_3"/>
    <property type="match status" value="1"/>
</dbReference>
<evidence type="ECO:0000313" key="3">
    <source>
        <dbReference type="Proteomes" id="UP000631114"/>
    </source>
</evidence>
<dbReference type="PANTHER" id="PTHR47074">
    <property type="entry name" value="BNAC02G40300D PROTEIN"/>
    <property type="match status" value="1"/>
</dbReference>